<dbReference type="InterPro" id="IPR004358">
    <property type="entry name" value="Sig_transdc_His_kin-like_C"/>
</dbReference>
<dbReference type="PANTHER" id="PTHR45436">
    <property type="entry name" value="SENSOR HISTIDINE KINASE YKOH"/>
    <property type="match status" value="1"/>
</dbReference>
<dbReference type="PROSITE" id="PS50885">
    <property type="entry name" value="HAMP"/>
    <property type="match status" value="1"/>
</dbReference>
<dbReference type="SMART" id="SM00387">
    <property type="entry name" value="HATPase_c"/>
    <property type="match status" value="1"/>
</dbReference>
<evidence type="ECO:0000259" key="13">
    <source>
        <dbReference type="PROSITE" id="PS50885"/>
    </source>
</evidence>
<comment type="catalytic activity">
    <reaction evidence="1">
        <text>ATP + protein L-histidine = ADP + protein N-phospho-L-histidine.</text>
        <dbReference type="EC" id="2.7.13.3"/>
    </reaction>
</comment>
<dbReference type="InterPro" id="IPR003661">
    <property type="entry name" value="HisK_dim/P_dom"/>
</dbReference>
<dbReference type="SUPFAM" id="SSF158472">
    <property type="entry name" value="HAMP domain-like"/>
    <property type="match status" value="1"/>
</dbReference>
<name>A0A7W3R8Q4_9ACTN</name>
<dbReference type="GO" id="GO:0005886">
    <property type="term" value="C:plasma membrane"/>
    <property type="evidence" value="ECO:0007669"/>
    <property type="project" value="UniProtKB-SubCell"/>
</dbReference>
<proteinExistence type="predicted"/>
<evidence type="ECO:0000256" key="8">
    <source>
        <dbReference type="ARBA" id="ARBA00022989"/>
    </source>
</evidence>
<evidence type="ECO:0000256" key="3">
    <source>
        <dbReference type="ARBA" id="ARBA00012438"/>
    </source>
</evidence>
<dbReference type="Pfam" id="PF02518">
    <property type="entry name" value="HATPase_c"/>
    <property type="match status" value="1"/>
</dbReference>
<keyword evidence="7 14" id="KW-0418">Kinase</keyword>
<evidence type="ECO:0000256" key="6">
    <source>
        <dbReference type="ARBA" id="ARBA00022692"/>
    </source>
</evidence>
<comment type="caution">
    <text evidence="14">The sequence shown here is derived from an EMBL/GenBank/DDBJ whole genome shotgun (WGS) entry which is preliminary data.</text>
</comment>
<dbReference type="InterPro" id="IPR036890">
    <property type="entry name" value="HATPase_C_sf"/>
</dbReference>
<feature type="transmembrane region" description="Helical" evidence="11">
    <location>
        <begin position="12"/>
        <end position="37"/>
    </location>
</feature>
<dbReference type="InterPro" id="IPR036097">
    <property type="entry name" value="HisK_dim/P_sf"/>
</dbReference>
<dbReference type="PROSITE" id="PS50109">
    <property type="entry name" value="HIS_KIN"/>
    <property type="match status" value="1"/>
</dbReference>
<evidence type="ECO:0000259" key="12">
    <source>
        <dbReference type="PROSITE" id="PS50109"/>
    </source>
</evidence>
<dbReference type="CDD" id="cd06225">
    <property type="entry name" value="HAMP"/>
    <property type="match status" value="1"/>
</dbReference>
<keyword evidence="6 11" id="KW-0812">Transmembrane</keyword>
<feature type="domain" description="HAMP" evidence="13">
    <location>
        <begin position="126"/>
        <end position="184"/>
    </location>
</feature>
<dbReference type="CDD" id="cd00082">
    <property type="entry name" value="HisKA"/>
    <property type="match status" value="1"/>
</dbReference>
<dbReference type="Pfam" id="PF00512">
    <property type="entry name" value="HisKA"/>
    <property type="match status" value="1"/>
</dbReference>
<dbReference type="AlphaFoldDB" id="A0A7W3R8Q4"/>
<dbReference type="Gene3D" id="6.10.340.10">
    <property type="match status" value="1"/>
</dbReference>
<dbReference type="EMBL" id="JACJII010000001">
    <property type="protein sequence ID" value="MBA9003976.1"/>
    <property type="molecule type" value="Genomic_DNA"/>
</dbReference>
<protein>
    <recommendedName>
        <fullName evidence="3">histidine kinase</fullName>
        <ecNumber evidence="3">2.7.13.3</ecNumber>
    </recommendedName>
</protein>
<dbReference type="Gene3D" id="3.30.565.10">
    <property type="entry name" value="Histidine kinase-like ATPase, C-terminal domain"/>
    <property type="match status" value="1"/>
</dbReference>
<dbReference type="SMART" id="SM00304">
    <property type="entry name" value="HAMP"/>
    <property type="match status" value="1"/>
</dbReference>
<feature type="transmembrane region" description="Helical" evidence="11">
    <location>
        <begin position="102"/>
        <end position="125"/>
    </location>
</feature>
<sequence>MRPRLRRISLRTRLTLVYGGLFLVAGMVLLGVTYVLFGQQLDRPGRLIVGQLVQSTQPPAPSGPVPQKFMFTPDGDVLTGAAAERWRQRQNDRLRDAAVTTLLGQGAIALTVVGGVATGLGWLIAGRVLAPLHRVTETALRIAGAPAADRGLHERIALRGPDDEVKRLADAFDAMVERLDRSFDGQRRFVANASHELRTPLTLGRALVEMAMHRPSASPDVRRLGEDLLQINLRHEKLISGLLLLAGSEKEITERAVVDLADIVAHVVAQTEGEAHKADVTVHHEPGEAVTSGNALLLERMVQNLVENGIRHNTGDGSGRVHVASRTREDGRAELTVTNTGPVIPGYEVPTLFEPFRRLDGDRLVTAKGAGLGLSIVRSVVQAHGGQVTARPRDGGGLTVTVVLPAPGAEAAGPGT</sequence>
<dbReference type="InterPro" id="IPR003594">
    <property type="entry name" value="HATPase_dom"/>
</dbReference>
<evidence type="ECO:0000256" key="1">
    <source>
        <dbReference type="ARBA" id="ARBA00000085"/>
    </source>
</evidence>
<dbReference type="InterPro" id="IPR003660">
    <property type="entry name" value="HAMP_dom"/>
</dbReference>
<comment type="subcellular location">
    <subcellularLocation>
        <location evidence="2">Cell membrane</location>
    </subcellularLocation>
</comment>
<keyword evidence="8 11" id="KW-1133">Transmembrane helix</keyword>
<keyword evidence="10 11" id="KW-0472">Membrane</keyword>
<evidence type="ECO:0000256" key="2">
    <source>
        <dbReference type="ARBA" id="ARBA00004236"/>
    </source>
</evidence>
<dbReference type="PANTHER" id="PTHR45436:SF5">
    <property type="entry name" value="SENSOR HISTIDINE KINASE TRCS"/>
    <property type="match status" value="1"/>
</dbReference>
<dbReference type="InterPro" id="IPR005467">
    <property type="entry name" value="His_kinase_dom"/>
</dbReference>
<feature type="domain" description="Histidine kinase" evidence="12">
    <location>
        <begin position="192"/>
        <end position="408"/>
    </location>
</feature>
<keyword evidence="9" id="KW-0902">Two-component regulatory system</keyword>
<evidence type="ECO:0000256" key="10">
    <source>
        <dbReference type="ARBA" id="ARBA00023136"/>
    </source>
</evidence>
<evidence type="ECO:0000256" key="11">
    <source>
        <dbReference type="SAM" id="Phobius"/>
    </source>
</evidence>
<evidence type="ECO:0000256" key="7">
    <source>
        <dbReference type="ARBA" id="ARBA00022777"/>
    </source>
</evidence>
<evidence type="ECO:0000313" key="15">
    <source>
        <dbReference type="Proteomes" id="UP000539313"/>
    </source>
</evidence>
<dbReference type="Proteomes" id="UP000539313">
    <property type="component" value="Unassembled WGS sequence"/>
</dbReference>
<dbReference type="CDD" id="cd00075">
    <property type="entry name" value="HATPase"/>
    <property type="match status" value="1"/>
</dbReference>
<dbReference type="Pfam" id="PF00672">
    <property type="entry name" value="HAMP"/>
    <property type="match status" value="1"/>
</dbReference>
<evidence type="ECO:0000256" key="5">
    <source>
        <dbReference type="ARBA" id="ARBA00022679"/>
    </source>
</evidence>
<keyword evidence="4" id="KW-0597">Phosphoprotein</keyword>
<evidence type="ECO:0000313" key="14">
    <source>
        <dbReference type="EMBL" id="MBA9003976.1"/>
    </source>
</evidence>
<evidence type="ECO:0000256" key="9">
    <source>
        <dbReference type="ARBA" id="ARBA00023012"/>
    </source>
</evidence>
<gene>
    <name evidence="14" type="ORF">HNR21_002858</name>
</gene>
<dbReference type="PRINTS" id="PR00344">
    <property type="entry name" value="BCTRLSENSOR"/>
</dbReference>
<dbReference type="EC" id="2.7.13.3" evidence="3"/>
<organism evidence="14 15">
    <name type="scientific">Thermomonospora cellulosilytica</name>
    <dbReference type="NCBI Taxonomy" id="1411118"/>
    <lineage>
        <taxon>Bacteria</taxon>
        <taxon>Bacillati</taxon>
        <taxon>Actinomycetota</taxon>
        <taxon>Actinomycetes</taxon>
        <taxon>Streptosporangiales</taxon>
        <taxon>Thermomonosporaceae</taxon>
        <taxon>Thermomonospora</taxon>
    </lineage>
</organism>
<dbReference type="SUPFAM" id="SSF47384">
    <property type="entry name" value="Homodimeric domain of signal transducing histidine kinase"/>
    <property type="match status" value="1"/>
</dbReference>
<keyword evidence="15" id="KW-1185">Reference proteome</keyword>
<accession>A0A7W3R8Q4</accession>
<evidence type="ECO:0000256" key="4">
    <source>
        <dbReference type="ARBA" id="ARBA00022553"/>
    </source>
</evidence>
<keyword evidence="5" id="KW-0808">Transferase</keyword>
<reference evidence="14 15" key="1">
    <citation type="submission" date="2020-08" db="EMBL/GenBank/DDBJ databases">
        <title>Sequencing the genomes of 1000 actinobacteria strains.</title>
        <authorList>
            <person name="Klenk H.-P."/>
        </authorList>
    </citation>
    <scope>NUCLEOTIDE SEQUENCE [LARGE SCALE GENOMIC DNA]</scope>
    <source>
        <strain evidence="14 15">DSM 45823</strain>
    </source>
</reference>
<dbReference type="Gene3D" id="1.10.287.130">
    <property type="match status" value="1"/>
</dbReference>
<dbReference type="SUPFAM" id="SSF55874">
    <property type="entry name" value="ATPase domain of HSP90 chaperone/DNA topoisomerase II/histidine kinase"/>
    <property type="match status" value="1"/>
</dbReference>
<dbReference type="RefSeq" id="WP_312881028.1">
    <property type="nucleotide sequence ID" value="NZ_JACJII010000001.1"/>
</dbReference>
<dbReference type="InterPro" id="IPR050428">
    <property type="entry name" value="TCS_sensor_his_kinase"/>
</dbReference>
<dbReference type="SMART" id="SM00388">
    <property type="entry name" value="HisKA"/>
    <property type="match status" value="1"/>
</dbReference>
<dbReference type="GO" id="GO:0000155">
    <property type="term" value="F:phosphorelay sensor kinase activity"/>
    <property type="evidence" value="ECO:0007669"/>
    <property type="project" value="InterPro"/>
</dbReference>